<feature type="region of interest" description="Disordered" evidence="4">
    <location>
        <begin position="1"/>
        <end position="68"/>
    </location>
</feature>
<dbReference type="InterPro" id="IPR010998">
    <property type="entry name" value="Integrase_recombinase_N"/>
</dbReference>
<proteinExistence type="predicted"/>
<dbReference type="OrthoDB" id="144173at2"/>
<dbReference type="PANTHER" id="PTHR30349">
    <property type="entry name" value="PHAGE INTEGRASE-RELATED"/>
    <property type="match status" value="1"/>
</dbReference>
<dbReference type="InterPro" id="IPR013762">
    <property type="entry name" value="Integrase-like_cat_sf"/>
</dbReference>
<dbReference type="InterPro" id="IPR002104">
    <property type="entry name" value="Integrase_catalytic"/>
</dbReference>
<evidence type="ECO:0000259" key="5">
    <source>
        <dbReference type="PROSITE" id="PS51898"/>
    </source>
</evidence>
<dbReference type="GO" id="GO:0006310">
    <property type="term" value="P:DNA recombination"/>
    <property type="evidence" value="ECO:0007669"/>
    <property type="project" value="UniProtKB-KW"/>
</dbReference>
<name>A0A328VK20_9CHLR</name>
<dbReference type="GO" id="GO:0015074">
    <property type="term" value="P:DNA integration"/>
    <property type="evidence" value="ECO:0007669"/>
    <property type="project" value="InterPro"/>
</dbReference>
<organism evidence="7 8">
    <name type="scientific">Thermogemmatispora tikiterensis</name>
    <dbReference type="NCBI Taxonomy" id="1825093"/>
    <lineage>
        <taxon>Bacteria</taxon>
        <taxon>Bacillati</taxon>
        <taxon>Chloroflexota</taxon>
        <taxon>Ktedonobacteria</taxon>
        <taxon>Thermogemmatisporales</taxon>
        <taxon>Thermogemmatisporaceae</taxon>
        <taxon>Thermogemmatispora</taxon>
    </lineage>
</organism>
<sequence>MDAPFSSSLSSDTLQVLTPRRQVRRGGSSRLTEQRAIAQRAEQDRRKASERKRDRREQTVAEQATRPIERSARRQRGYLIEDLIEAYLQDQAGGNRSPKTIAWHRISLKLLRVFLREQQGIETIEAVEAADLSAWFLHLRTTPGKYGKQRTARTVQSYARSIRAFFHWVQRQGILEDDLFKQVTFPKAGRPLVQIITEEEFERLLQACTPPGKREIGPLADRARTRNQAILWVLYDTGIRVSELTSLSLGRVDRKKGVLTVLGKGSKEREVAMGRNCQRYLYYYLDNYRPGEEELAEWGNAGDDHVFLSETRSPLTKDGMEMLFKRLKKRSGITGKRVSPHILRHTFAVNYLMNGGDIFSLQQILGHEDIATVRHYMHMTNAMVQDQKRKYSPGDHLSKHMPGPRVTRRRGFRASRKHHQEPS</sequence>
<feature type="compositionally biased region" description="Basic and acidic residues" evidence="4">
    <location>
        <begin position="41"/>
        <end position="59"/>
    </location>
</feature>
<dbReference type="SUPFAM" id="SSF56349">
    <property type="entry name" value="DNA breaking-rejoining enzymes"/>
    <property type="match status" value="1"/>
</dbReference>
<dbReference type="InterPro" id="IPR044068">
    <property type="entry name" value="CB"/>
</dbReference>
<feature type="domain" description="Tyr recombinase" evidence="5">
    <location>
        <begin position="191"/>
        <end position="389"/>
    </location>
</feature>
<dbReference type="EMBL" id="MCIF01000002">
    <property type="protein sequence ID" value="RAQ95953.1"/>
    <property type="molecule type" value="Genomic_DNA"/>
</dbReference>
<keyword evidence="2" id="KW-0233">DNA recombination</keyword>
<evidence type="ECO:0000256" key="4">
    <source>
        <dbReference type="SAM" id="MobiDB-lite"/>
    </source>
</evidence>
<gene>
    <name evidence="7" type="ORF">A4R35_10440</name>
</gene>
<evidence type="ECO:0000256" key="2">
    <source>
        <dbReference type="ARBA" id="ARBA00023172"/>
    </source>
</evidence>
<dbReference type="RefSeq" id="WP_112429130.1">
    <property type="nucleotide sequence ID" value="NZ_MCIF01000002.1"/>
</dbReference>
<dbReference type="PROSITE" id="PS51900">
    <property type="entry name" value="CB"/>
    <property type="match status" value="1"/>
</dbReference>
<dbReference type="InterPro" id="IPR011010">
    <property type="entry name" value="DNA_brk_join_enz"/>
</dbReference>
<keyword evidence="8" id="KW-1185">Reference proteome</keyword>
<dbReference type="PROSITE" id="PS51898">
    <property type="entry name" value="TYR_RECOMBINASE"/>
    <property type="match status" value="1"/>
</dbReference>
<feature type="compositionally biased region" description="Basic residues" evidence="4">
    <location>
        <begin position="406"/>
        <end position="423"/>
    </location>
</feature>
<dbReference type="PANTHER" id="PTHR30349:SF81">
    <property type="entry name" value="TYROSINE RECOMBINASE XERC"/>
    <property type="match status" value="1"/>
</dbReference>
<accession>A0A328VK20</accession>
<dbReference type="GO" id="GO:0003677">
    <property type="term" value="F:DNA binding"/>
    <property type="evidence" value="ECO:0007669"/>
    <property type="project" value="UniProtKB-UniRule"/>
</dbReference>
<dbReference type="Gene3D" id="1.10.150.130">
    <property type="match status" value="1"/>
</dbReference>
<evidence type="ECO:0008006" key="9">
    <source>
        <dbReference type="Google" id="ProtNLM"/>
    </source>
</evidence>
<keyword evidence="1 3" id="KW-0238">DNA-binding</keyword>
<evidence type="ECO:0000259" key="6">
    <source>
        <dbReference type="PROSITE" id="PS51900"/>
    </source>
</evidence>
<comment type="caution">
    <text evidence="7">The sequence shown here is derived from an EMBL/GenBank/DDBJ whole genome shotgun (WGS) entry which is preliminary data.</text>
</comment>
<dbReference type="Gene3D" id="1.10.443.10">
    <property type="entry name" value="Intergrase catalytic core"/>
    <property type="match status" value="1"/>
</dbReference>
<dbReference type="Proteomes" id="UP000248706">
    <property type="component" value="Unassembled WGS sequence"/>
</dbReference>
<dbReference type="AlphaFoldDB" id="A0A328VK20"/>
<dbReference type="InterPro" id="IPR050090">
    <property type="entry name" value="Tyrosine_recombinase_XerCD"/>
</dbReference>
<reference evidence="7 8" key="1">
    <citation type="submission" date="2016-08" db="EMBL/GenBank/DDBJ databases">
        <title>Analysis of Carbohydrate Active Enzymes in Thermogemmatispora T81 Reveals Carbohydrate Degradation Ability.</title>
        <authorList>
            <person name="Tomazini A."/>
            <person name="Lal S."/>
            <person name="Stott M."/>
            <person name="Henrissat B."/>
            <person name="Polikarpov I."/>
            <person name="Sparling R."/>
            <person name="Levin D.B."/>
        </authorList>
    </citation>
    <scope>NUCLEOTIDE SEQUENCE [LARGE SCALE GENOMIC DNA]</scope>
    <source>
        <strain evidence="7 8">T81</strain>
    </source>
</reference>
<feature type="compositionally biased region" description="Polar residues" evidence="4">
    <location>
        <begin position="1"/>
        <end position="16"/>
    </location>
</feature>
<feature type="domain" description="Core-binding (CB)" evidence="6">
    <location>
        <begin position="78"/>
        <end position="170"/>
    </location>
</feature>
<evidence type="ECO:0000313" key="8">
    <source>
        <dbReference type="Proteomes" id="UP000248706"/>
    </source>
</evidence>
<evidence type="ECO:0000256" key="1">
    <source>
        <dbReference type="ARBA" id="ARBA00023125"/>
    </source>
</evidence>
<evidence type="ECO:0000313" key="7">
    <source>
        <dbReference type="EMBL" id="RAQ95953.1"/>
    </source>
</evidence>
<protein>
    <recommendedName>
        <fullName evidence="9">Tyr recombinase domain-containing protein</fullName>
    </recommendedName>
</protein>
<evidence type="ECO:0000256" key="3">
    <source>
        <dbReference type="PROSITE-ProRule" id="PRU01248"/>
    </source>
</evidence>
<dbReference type="Pfam" id="PF00589">
    <property type="entry name" value="Phage_integrase"/>
    <property type="match status" value="1"/>
</dbReference>
<feature type="region of interest" description="Disordered" evidence="4">
    <location>
        <begin position="389"/>
        <end position="423"/>
    </location>
</feature>
<feature type="compositionally biased region" description="Basic and acidic residues" evidence="4">
    <location>
        <begin position="389"/>
        <end position="398"/>
    </location>
</feature>